<dbReference type="EMBL" id="GILB01011740">
    <property type="protein sequence ID" value="NUU92073.1"/>
    <property type="molecule type" value="Transcribed_RNA"/>
</dbReference>
<proteinExistence type="predicted"/>
<sequence>MSCILNGSASSNIIETSLVETIYSFTLYISLIESVLWTMWKSNRWIPATIHLKFYPIIIESEEIPPIQARCIILDIQPHLHLFNMQQLAKIELVEILSL</sequence>
<organism evidence="1">
    <name type="scientific">Populus davidiana</name>
    <dbReference type="NCBI Taxonomy" id="266767"/>
    <lineage>
        <taxon>Eukaryota</taxon>
        <taxon>Viridiplantae</taxon>
        <taxon>Streptophyta</taxon>
        <taxon>Embryophyta</taxon>
        <taxon>Tracheophyta</taxon>
        <taxon>Spermatophyta</taxon>
        <taxon>Magnoliopsida</taxon>
        <taxon>eudicotyledons</taxon>
        <taxon>Gunneridae</taxon>
        <taxon>Pentapetalae</taxon>
        <taxon>rosids</taxon>
        <taxon>fabids</taxon>
        <taxon>Malpighiales</taxon>
        <taxon>Salicaceae</taxon>
        <taxon>Saliceae</taxon>
        <taxon>Populus</taxon>
    </lineage>
</organism>
<reference evidence="1" key="1">
    <citation type="submission" date="2020-03" db="EMBL/GenBank/DDBJ databases">
        <authorList>
            <person name="Zhang R."/>
        </authorList>
    </citation>
    <scope>NUCLEOTIDE SEQUENCE</scope>
</reference>
<dbReference type="AlphaFoldDB" id="A0A6M2F393"/>
<accession>A0A6M2F393</accession>
<name>A0A6M2F393_9ROSI</name>
<evidence type="ECO:0000313" key="1">
    <source>
        <dbReference type="EMBL" id="NUU92073.1"/>
    </source>
</evidence>
<protein>
    <submittedName>
        <fullName evidence="1">Uncharacterized protein</fullName>
    </submittedName>
</protein>